<dbReference type="InterPro" id="IPR006028">
    <property type="entry name" value="GABAA/Glycine_rcpt"/>
</dbReference>
<gene>
    <name evidence="15" type="ORF">ONB1V03_LOCUS11335</name>
</gene>
<dbReference type="GO" id="GO:0004888">
    <property type="term" value="F:transmembrane signaling receptor activity"/>
    <property type="evidence" value="ECO:0007669"/>
    <property type="project" value="InterPro"/>
</dbReference>
<evidence type="ECO:0000256" key="2">
    <source>
        <dbReference type="ARBA" id="ARBA00004236"/>
    </source>
</evidence>
<keyword evidence="16" id="KW-1185">Reference proteome</keyword>
<evidence type="ECO:0000313" key="16">
    <source>
        <dbReference type="Proteomes" id="UP000728032"/>
    </source>
</evidence>
<comment type="subcellular location">
    <subcellularLocation>
        <location evidence="2">Cell membrane</location>
    </subcellularLocation>
    <subcellularLocation>
        <location evidence="1">Membrane</location>
        <topology evidence="1">Multi-pass membrane protein</topology>
    </subcellularLocation>
</comment>
<dbReference type="Pfam" id="PF02932">
    <property type="entry name" value="Neur_chan_memb"/>
    <property type="match status" value="1"/>
</dbReference>
<keyword evidence="5 11" id="KW-0812">Transmembrane</keyword>
<proteinExistence type="predicted"/>
<dbReference type="OrthoDB" id="6422395at2759"/>
<keyword evidence="10" id="KW-0407">Ion channel</keyword>
<dbReference type="EMBL" id="CAJPVJ010008361">
    <property type="protein sequence ID" value="CAG2171877.1"/>
    <property type="molecule type" value="Genomic_DNA"/>
</dbReference>
<feature type="transmembrane region" description="Helical" evidence="11">
    <location>
        <begin position="266"/>
        <end position="290"/>
    </location>
</feature>
<dbReference type="Pfam" id="PF02931">
    <property type="entry name" value="Neur_chan_LBD"/>
    <property type="match status" value="1"/>
</dbReference>
<evidence type="ECO:0000256" key="7">
    <source>
        <dbReference type="ARBA" id="ARBA00022989"/>
    </source>
</evidence>
<dbReference type="PRINTS" id="PR00253">
    <property type="entry name" value="GABAARECEPTR"/>
</dbReference>
<feature type="domain" description="Neurotransmitter-gated ion-channel ligand-binding" evidence="13">
    <location>
        <begin position="32"/>
        <end position="147"/>
    </location>
</feature>
<evidence type="ECO:0000313" key="15">
    <source>
        <dbReference type="EMBL" id="CAD7654690.1"/>
    </source>
</evidence>
<dbReference type="GO" id="GO:0005230">
    <property type="term" value="F:extracellular ligand-gated monoatomic ion channel activity"/>
    <property type="evidence" value="ECO:0007669"/>
    <property type="project" value="InterPro"/>
</dbReference>
<dbReference type="AlphaFoldDB" id="A0A7R9M8Z5"/>
<evidence type="ECO:0000256" key="8">
    <source>
        <dbReference type="ARBA" id="ARBA00023065"/>
    </source>
</evidence>
<reference evidence="15" key="1">
    <citation type="submission" date="2020-11" db="EMBL/GenBank/DDBJ databases">
        <authorList>
            <person name="Tran Van P."/>
        </authorList>
    </citation>
    <scope>NUCLEOTIDE SEQUENCE</scope>
</reference>
<feature type="transmembrane region" description="Helical" evidence="11">
    <location>
        <begin position="333"/>
        <end position="352"/>
    </location>
</feature>
<name>A0A7R9M8Z5_9ACAR</name>
<keyword evidence="8" id="KW-0406">Ion transport</keyword>
<keyword evidence="7 11" id="KW-1133">Transmembrane helix</keyword>
<keyword evidence="4" id="KW-1003">Cell membrane</keyword>
<dbReference type="SUPFAM" id="SSF63712">
    <property type="entry name" value="Nicotinic receptor ligand binding domain-like"/>
    <property type="match status" value="1"/>
</dbReference>
<evidence type="ECO:0000256" key="10">
    <source>
        <dbReference type="ARBA" id="ARBA00023303"/>
    </source>
</evidence>
<feature type="signal peptide" evidence="12">
    <location>
        <begin position="1"/>
        <end position="24"/>
    </location>
</feature>
<feature type="domain" description="Neurotransmitter-gated ion-channel transmembrane" evidence="14">
    <location>
        <begin position="214"/>
        <end position="299"/>
    </location>
</feature>
<dbReference type="InterPro" id="IPR006029">
    <property type="entry name" value="Neurotrans-gated_channel_TM"/>
</dbReference>
<keyword evidence="3" id="KW-0813">Transport</keyword>
<evidence type="ECO:0000259" key="14">
    <source>
        <dbReference type="Pfam" id="PF02932"/>
    </source>
</evidence>
<dbReference type="InterPro" id="IPR006202">
    <property type="entry name" value="Neur_chan_lig-bd"/>
</dbReference>
<dbReference type="EMBL" id="OC923186">
    <property type="protein sequence ID" value="CAD7654690.1"/>
    <property type="molecule type" value="Genomic_DNA"/>
</dbReference>
<dbReference type="InterPro" id="IPR036734">
    <property type="entry name" value="Neur_chan_lig-bd_sf"/>
</dbReference>
<evidence type="ECO:0000256" key="6">
    <source>
        <dbReference type="ARBA" id="ARBA00022729"/>
    </source>
</evidence>
<dbReference type="GO" id="GO:0099095">
    <property type="term" value="F:ligand-gated monoatomic anion channel activity"/>
    <property type="evidence" value="ECO:0007669"/>
    <property type="project" value="UniProtKB-ARBA"/>
</dbReference>
<dbReference type="Proteomes" id="UP000728032">
    <property type="component" value="Unassembled WGS sequence"/>
</dbReference>
<dbReference type="CDD" id="cd19049">
    <property type="entry name" value="LGIC_TM_anion"/>
    <property type="match status" value="1"/>
</dbReference>
<dbReference type="Gene3D" id="2.70.170.10">
    <property type="entry name" value="Neurotransmitter-gated ion-channel ligand-binding domain"/>
    <property type="match status" value="1"/>
</dbReference>
<keyword evidence="6 12" id="KW-0732">Signal</keyword>
<dbReference type="InterPro" id="IPR038050">
    <property type="entry name" value="Neuro_actylchol_rec"/>
</dbReference>
<dbReference type="InterPro" id="IPR006201">
    <property type="entry name" value="Neur_channel"/>
</dbReference>
<dbReference type="GO" id="GO:0005254">
    <property type="term" value="F:chloride channel activity"/>
    <property type="evidence" value="ECO:0007669"/>
    <property type="project" value="UniProtKB-ARBA"/>
</dbReference>
<evidence type="ECO:0000256" key="3">
    <source>
        <dbReference type="ARBA" id="ARBA00022448"/>
    </source>
</evidence>
<evidence type="ECO:0000259" key="13">
    <source>
        <dbReference type="Pfam" id="PF02931"/>
    </source>
</evidence>
<evidence type="ECO:0000256" key="11">
    <source>
        <dbReference type="SAM" id="Phobius"/>
    </source>
</evidence>
<accession>A0A7R9M8Z5</accession>
<dbReference type="PANTHER" id="PTHR18945">
    <property type="entry name" value="NEUROTRANSMITTER GATED ION CHANNEL"/>
    <property type="match status" value="1"/>
</dbReference>
<feature type="transmembrane region" description="Helical" evidence="11">
    <location>
        <begin position="237"/>
        <end position="254"/>
    </location>
</feature>
<dbReference type="GO" id="GO:0005886">
    <property type="term" value="C:plasma membrane"/>
    <property type="evidence" value="ECO:0007669"/>
    <property type="project" value="UniProtKB-SubCell"/>
</dbReference>
<feature type="chain" id="PRO_5036211422" evidence="12">
    <location>
        <begin position="25"/>
        <end position="353"/>
    </location>
</feature>
<dbReference type="InterPro" id="IPR036719">
    <property type="entry name" value="Neuro-gated_channel_TM_sf"/>
</dbReference>
<keyword evidence="9 11" id="KW-0472">Membrane</keyword>
<evidence type="ECO:0000256" key="5">
    <source>
        <dbReference type="ARBA" id="ARBA00022692"/>
    </source>
</evidence>
<evidence type="ECO:0000256" key="9">
    <source>
        <dbReference type="ARBA" id="ARBA00023136"/>
    </source>
</evidence>
<evidence type="ECO:0000256" key="4">
    <source>
        <dbReference type="ARBA" id="ARBA00022475"/>
    </source>
</evidence>
<feature type="transmembrane region" description="Helical" evidence="11">
    <location>
        <begin position="214"/>
        <end position="231"/>
    </location>
</feature>
<protein>
    <submittedName>
        <fullName evidence="15">Uncharacterized protein</fullName>
    </submittedName>
</protein>
<dbReference type="Gene3D" id="1.20.58.390">
    <property type="entry name" value="Neurotransmitter-gated ion-channel transmembrane domain"/>
    <property type="match status" value="1"/>
</dbReference>
<dbReference type="SUPFAM" id="SSF90112">
    <property type="entry name" value="Neurotransmitter-gated ion-channel transmembrane pore"/>
    <property type="match status" value="1"/>
</dbReference>
<organism evidence="15">
    <name type="scientific">Oppiella nova</name>
    <dbReference type="NCBI Taxonomy" id="334625"/>
    <lineage>
        <taxon>Eukaryota</taxon>
        <taxon>Metazoa</taxon>
        <taxon>Ecdysozoa</taxon>
        <taxon>Arthropoda</taxon>
        <taxon>Chelicerata</taxon>
        <taxon>Arachnida</taxon>
        <taxon>Acari</taxon>
        <taxon>Acariformes</taxon>
        <taxon>Sarcoptiformes</taxon>
        <taxon>Oribatida</taxon>
        <taxon>Brachypylina</taxon>
        <taxon>Oppioidea</taxon>
        <taxon>Oppiidae</taxon>
        <taxon>Oppiella</taxon>
    </lineage>
</organism>
<evidence type="ECO:0000256" key="12">
    <source>
        <dbReference type="SAM" id="SignalP"/>
    </source>
</evidence>
<sequence>MFSKHFLQFLLCCQSMALFSLVLCEKTWKNILPDNYNIDIAPTLNEQPVLVNVSMSVLNLKPDAGASESFVVDFFYQLYWYDHRLTAPATEKVTLGSQWKDKLWTPDTYFRNSMSGGIPSVLHPSVYFTITNSTQVFMAARFQLKLSLSQTIDDVRLDWDNFRIGSHVVLPEFEIIDGAIGECVKSFQGLGVYSCLYVIIHFQRNIGNYLIKRYVPSVLIVTMTFIGFWIPTQVTPARVSLIITALLALIAQQIQGEINISYIYALEVWTIICIVFVFATLIEYAVAIAWPHMTPDPNGQQNRIDGNNRIAKRLVAFVAPDQRNNEVDKYARVVFPSCFIIAIFIYSISYYFL</sequence>
<evidence type="ECO:0000256" key="1">
    <source>
        <dbReference type="ARBA" id="ARBA00004141"/>
    </source>
</evidence>